<accession>A0ACC2U3T6</accession>
<sequence>MRLEIIQLLVILVVNAQKSTKCNSPLYCDGKFLKAIQMNQVLKDGKEIVDRATKKSLADVVKAFGALKDTSKESLKIFVDENFHEAGYEVEKVEIKDFDDNPAFLKNISDPIFRGFAKQIHNLWNTLIRRQNTTKLCEGCVSSLLNTSRNFIVAGGRFREFYYWDSYFALEGTNQGGLFNVSRDMILNLLDFVKDYGFVPNGARIYFLTRSQPPLLTQMVKQYTKASKDKAFIKENIKTLDKEYDYWIKNHNIKVDCPDTKQDCFLTRYVVKNTLPRPESYREDIETALPLAGDMQKQLYADLAAGAESGWDFSSRWVPGSKGNKKLLASQETTLRGIRTSDIVPVDLNAIMYANEKAMYEFHATLSKDISPNKDYHTDKMHMYKQAYETRSKLMASILWDKDSLSFYDYNIKAKQLNKEFLPSNIWPFWAEAVHSSIATNKNIISAFNHVQDARKPYPGGVPTSETKGSLLQWDYPNTWAPLEYMVVESGLNAMKLLKDQQSQAQVKTITHQVAQTYVNTTFCAWYNSGGSVQGSLPKRAGLSEQQTGYMYEKYNVTVMGGAGGGGEYEIQTGFGWSNGVLIHLLGKFGQEFHAPEKPEEYCNHKNPK</sequence>
<dbReference type="Proteomes" id="UP001165960">
    <property type="component" value="Unassembled WGS sequence"/>
</dbReference>
<evidence type="ECO:0000313" key="2">
    <source>
        <dbReference type="Proteomes" id="UP001165960"/>
    </source>
</evidence>
<protein>
    <submittedName>
        <fullName evidence="1">Uncharacterized protein</fullName>
    </submittedName>
</protein>
<gene>
    <name evidence="1" type="ORF">DSO57_1015097</name>
</gene>
<comment type="caution">
    <text evidence="1">The sequence shown here is derived from an EMBL/GenBank/DDBJ whole genome shotgun (WGS) entry which is preliminary data.</text>
</comment>
<evidence type="ECO:0000313" key="1">
    <source>
        <dbReference type="EMBL" id="KAJ9081390.1"/>
    </source>
</evidence>
<proteinExistence type="predicted"/>
<reference evidence="1" key="1">
    <citation type="submission" date="2022-04" db="EMBL/GenBank/DDBJ databases">
        <title>Genome of the entomopathogenic fungus Entomophthora muscae.</title>
        <authorList>
            <person name="Elya C."/>
            <person name="Lovett B.R."/>
            <person name="Lee E."/>
            <person name="Macias A.M."/>
            <person name="Hajek A.E."/>
            <person name="De Bivort B.L."/>
            <person name="Kasson M.T."/>
            <person name="De Fine Licht H.H."/>
            <person name="Stajich J.E."/>
        </authorList>
    </citation>
    <scope>NUCLEOTIDE SEQUENCE</scope>
    <source>
        <strain evidence="1">Berkeley</strain>
    </source>
</reference>
<keyword evidence="2" id="KW-1185">Reference proteome</keyword>
<organism evidence="1 2">
    <name type="scientific">Entomophthora muscae</name>
    <dbReference type="NCBI Taxonomy" id="34485"/>
    <lineage>
        <taxon>Eukaryota</taxon>
        <taxon>Fungi</taxon>
        <taxon>Fungi incertae sedis</taxon>
        <taxon>Zoopagomycota</taxon>
        <taxon>Entomophthoromycotina</taxon>
        <taxon>Entomophthoromycetes</taxon>
        <taxon>Entomophthorales</taxon>
        <taxon>Entomophthoraceae</taxon>
        <taxon>Entomophthora</taxon>
    </lineage>
</organism>
<name>A0ACC2U3T6_9FUNG</name>
<dbReference type="EMBL" id="QTSX02001479">
    <property type="protein sequence ID" value="KAJ9081390.1"/>
    <property type="molecule type" value="Genomic_DNA"/>
</dbReference>